<evidence type="ECO:0000313" key="3">
    <source>
        <dbReference type="Proteomes" id="UP000032076"/>
    </source>
</evidence>
<dbReference type="Proteomes" id="UP000032076">
    <property type="component" value="Unassembled WGS sequence"/>
</dbReference>
<accession>A0A090J2P0</accession>
<reference evidence="1 4" key="1">
    <citation type="submission" date="2014-07" db="EMBL/GenBank/DDBJ databases">
        <authorList>
            <person name="Wibberg Daniel"/>
        </authorList>
    </citation>
    <scope>NUCLEOTIDE SEQUENCE [LARGE SCALE GENOMIC DNA]</scope>
</reference>
<protein>
    <recommendedName>
        <fullName evidence="5">RNA polymerase subunit sigma-70</fullName>
    </recommendedName>
</protein>
<organism evidence="1 4">
    <name type="scientific">Caldibacillus thermoamylovorans</name>
    <dbReference type="NCBI Taxonomy" id="35841"/>
    <lineage>
        <taxon>Bacteria</taxon>
        <taxon>Bacillati</taxon>
        <taxon>Bacillota</taxon>
        <taxon>Bacilli</taxon>
        <taxon>Bacillales</taxon>
        <taxon>Bacillaceae</taxon>
        <taxon>Caldibacillus</taxon>
    </lineage>
</organism>
<dbReference type="Proteomes" id="UP000040576">
    <property type="component" value="Unassembled WGS sequence"/>
</dbReference>
<dbReference type="AlphaFoldDB" id="A0A090J2P0"/>
<proteinExistence type="predicted"/>
<evidence type="ECO:0000313" key="1">
    <source>
        <dbReference type="EMBL" id="CEE02140.1"/>
    </source>
</evidence>
<dbReference type="EMBL" id="CCRF01000065">
    <property type="protein sequence ID" value="CEE02140.1"/>
    <property type="molecule type" value="Genomic_DNA"/>
</dbReference>
<evidence type="ECO:0000313" key="2">
    <source>
        <dbReference type="EMBL" id="KIO70216.1"/>
    </source>
</evidence>
<dbReference type="PATRIC" id="fig|35841.7.peg.2293"/>
<keyword evidence="4" id="KW-1185">Reference proteome</keyword>
<name>A0A090J2P0_9BACI</name>
<dbReference type="RefSeq" id="WP_034771312.1">
    <property type="nucleotide sequence ID" value="NZ_CCRF01000065.1"/>
</dbReference>
<reference evidence="2 3" key="2">
    <citation type="submission" date="2015-01" db="EMBL/GenBank/DDBJ databases">
        <title>Draft Genome Sequences of Four Bacillus thermoamylovorans Strains, Isolated From Food Products.</title>
        <authorList>
            <person name="Krawcyk A.O."/>
            <person name="Berendsen E.M."/>
            <person name="Eijlander R.T."/>
            <person name="de Jong A."/>
            <person name="Wells-Bennik M."/>
            <person name="Kuipers O.P."/>
        </authorList>
    </citation>
    <scope>NUCLEOTIDE SEQUENCE [LARGE SCALE GENOMIC DNA]</scope>
    <source>
        <strain evidence="2 3">B4167</strain>
    </source>
</reference>
<gene>
    <name evidence="2" type="ORF">B4167_0908</name>
    <name evidence="1" type="ORF">BT1A1_2319</name>
</gene>
<evidence type="ECO:0008006" key="5">
    <source>
        <dbReference type="Google" id="ProtNLM"/>
    </source>
</evidence>
<dbReference type="EMBL" id="JXLU01000147">
    <property type="protein sequence ID" value="KIO70216.1"/>
    <property type="molecule type" value="Genomic_DNA"/>
</dbReference>
<evidence type="ECO:0000313" key="4">
    <source>
        <dbReference type="Proteomes" id="UP000040576"/>
    </source>
</evidence>
<sequence length="58" mass="6673">MRASDKNDQVNLTGKQVFGVDFHDFIEKQENASLFELASEYGLSIGEVRKLKKHLFRS</sequence>
<dbReference type="GeneID" id="92961594"/>